<protein>
    <submittedName>
        <fullName evidence="8">Aspartate-tRNA ligase</fullName>
    </submittedName>
</protein>
<dbReference type="PRINTS" id="PR01042">
    <property type="entry name" value="TRNASYNTHASP"/>
</dbReference>
<dbReference type="InterPro" id="IPR047089">
    <property type="entry name" value="Asp-tRNA-ligase_1_N"/>
</dbReference>
<comment type="caution">
    <text evidence="8">The sequence shown here is derived from an EMBL/GenBank/DDBJ whole genome shotgun (WGS) entry which is preliminary data.</text>
</comment>
<feature type="domain" description="Aminoacyl-transfer RNA synthetases class-II family profile" evidence="7">
    <location>
        <begin position="211"/>
        <end position="631"/>
    </location>
</feature>
<organism evidence="8 9">
    <name type="scientific">Lichtheimia ornata</name>
    <dbReference type="NCBI Taxonomy" id="688661"/>
    <lineage>
        <taxon>Eukaryota</taxon>
        <taxon>Fungi</taxon>
        <taxon>Fungi incertae sedis</taxon>
        <taxon>Mucoromycota</taxon>
        <taxon>Mucoromycotina</taxon>
        <taxon>Mucoromycetes</taxon>
        <taxon>Mucorales</taxon>
        <taxon>Lichtheimiaceae</taxon>
        <taxon>Lichtheimia</taxon>
    </lineage>
</organism>
<dbReference type="InterPro" id="IPR004365">
    <property type="entry name" value="NA-bd_OB_tRNA"/>
</dbReference>
<evidence type="ECO:0000256" key="6">
    <source>
        <dbReference type="ARBA" id="ARBA00023146"/>
    </source>
</evidence>
<keyword evidence="9" id="KW-1185">Reference proteome</keyword>
<evidence type="ECO:0000256" key="5">
    <source>
        <dbReference type="ARBA" id="ARBA00022917"/>
    </source>
</evidence>
<dbReference type="Proteomes" id="UP001234581">
    <property type="component" value="Unassembled WGS sequence"/>
</dbReference>
<evidence type="ECO:0000256" key="4">
    <source>
        <dbReference type="ARBA" id="ARBA00022840"/>
    </source>
</evidence>
<dbReference type="PROSITE" id="PS50862">
    <property type="entry name" value="AA_TRNA_LIGASE_II"/>
    <property type="match status" value="1"/>
</dbReference>
<dbReference type="GO" id="GO:0004815">
    <property type="term" value="F:aspartate-tRNA ligase activity"/>
    <property type="evidence" value="ECO:0007669"/>
    <property type="project" value="TreeGrafter"/>
</dbReference>
<dbReference type="InterPro" id="IPR004115">
    <property type="entry name" value="GAD-like_sf"/>
</dbReference>
<evidence type="ECO:0000256" key="1">
    <source>
        <dbReference type="ARBA" id="ARBA00006303"/>
    </source>
</evidence>
<dbReference type="InterPro" id="IPR012340">
    <property type="entry name" value="NA-bd_OB-fold"/>
</dbReference>
<dbReference type="InterPro" id="IPR006195">
    <property type="entry name" value="aa-tRNA-synth_II"/>
</dbReference>
<evidence type="ECO:0000313" key="9">
    <source>
        <dbReference type="Proteomes" id="UP001234581"/>
    </source>
</evidence>
<dbReference type="GO" id="GO:0006422">
    <property type="term" value="P:aspartyl-tRNA aminoacylation"/>
    <property type="evidence" value="ECO:0007669"/>
    <property type="project" value="TreeGrafter"/>
</dbReference>
<keyword evidence="2 8" id="KW-0436">Ligase</keyword>
<keyword evidence="4" id="KW-0067">ATP-binding</keyword>
<dbReference type="InterPro" id="IPR047090">
    <property type="entry name" value="AspRS_core"/>
</dbReference>
<dbReference type="NCBIfam" id="TIGR00459">
    <property type="entry name" value="aspS_bact"/>
    <property type="match status" value="1"/>
</dbReference>
<evidence type="ECO:0000313" key="8">
    <source>
        <dbReference type="EMBL" id="KAJ8654433.1"/>
    </source>
</evidence>
<evidence type="ECO:0000256" key="2">
    <source>
        <dbReference type="ARBA" id="ARBA00022598"/>
    </source>
</evidence>
<dbReference type="HAMAP" id="MF_00044">
    <property type="entry name" value="Asp_tRNA_synth_type1"/>
    <property type="match status" value="1"/>
</dbReference>
<keyword evidence="3" id="KW-0547">Nucleotide-binding</keyword>
<dbReference type="GeneID" id="83217279"/>
<sequence length="663" mass="75147">MSTRIAHIVQRGTTTLAITRQRSLQPTLRFASLRRQRLHASCQIKSKQHEPSMVGYRDSDRFHGNYPQRTIKCGHLGVKNEGERVVLSGWVQTPRAMSQDLIFIPIRDATGTTQLVFRSGDSQLRADIQKLTTESVICAEGIVRKRPEEMINKQQSTGAIEVELDKIYCLNPASTSLPFWPSQPLKNLPNEEVRLRYRYLDLRRPELQNNIRLRSKVANTVRQCLIDNDFVEIETPTLFKSTPEGAREYIVPTRKKGAFYALPQSPQQHKQMLMAAGFDRYFQIARCFRDEDLRADRQPEFTQIDLEMSFVTPRDIQSIVQGFITRIWDKALGIKLDDSTFRHMTYHEAMTKYGSDKPDVRFDMQIKDIGSYLPDMVDKNSVLDCLVVKKGAASLTGGTLKAMQKELELADEKDFAFVKINENNIHSWPSKCGKLKHSSHAQQASAMNTELGIDIGDLVLVHKREQYLYGGNTLMGRVRLHLAGVLQDLGVMKLDPNAYKFLWIESFPLFTPDEQGIRTWQATHHPFTAPFDEDITLLATDPAKVRGQHYDLVLNGMEIGGGSIRIHSPVMQNFIFDKVLQLERHEYERFDHLIDALSAGCPPHGGIALGFDRLMSILCHASSIRDVIAFPKAAGGKDLVVNSPSEVTPAQLNEYGLKLADKE</sequence>
<gene>
    <name evidence="8" type="ORF">O0I10_009874</name>
</gene>
<dbReference type="SUPFAM" id="SSF55681">
    <property type="entry name" value="Class II aaRS and biotin synthetases"/>
    <property type="match status" value="1"/>
</dbReference>
<dbReference type="InterPro" id="IPR045864">
    <property type="entry name" value="aa-tRNA-synth_II/BPL/LPL"/>
</dbReference>
<dbReference type="InterPro" id="IPR004524">
    <property type="entry name" value="Asp-tRNA-ligase_1"/>
</dbReference>
<dbReference type="Pfam" id="PF00152">
    <property type="entry name" value="tRNA-synt_2"/>
    <property type="match status" value="1"/>
</dbReference>
<dbReference type="GO" id="GO:0005524">
    <property type="term" value="F:ATP binding"/>
    <property type="evidence" value="ECO:0007669"/>
    <property type="project" value="UniProtKB-KW"/>
</dbReference>
<dbReference type="SUPFAM" id="SSF50249">
    <property type="entry name" value="Nucleic acid-binding proteins"/>
    <property type="match status" value="1"/>
</dbReference>
<proteinExistence type="inferred from homology"/>
<dbReference type="Pfam" id="PF01336">
    <property type="entry name" value="tRNA_anti-codon"/>
    <property type="match status" value="1"/>
</dbReference>
<accession>A0AAD7UWK7</accession>
<dbReference type="PANTHER" id="PTHR22594">
    <property type="entry name" value="ASPARTYL/LYSYL-TRNA SYNTHETASE"/>
    <property type="match status" value="1"/>
</dbReference>
<dbReference type="Gene3D" id="3.30.1360.30">
    <property type="entry name" value="GAD-like domain"/>
    <property type="match status" value="1"/>
</dbReference>
<dbReference type="GO" id="GO:0003676">
    <property type="term" value="F:nucleic acid binding"/>
    <property type="evidence" value="ECO:0007669"/>
    <property type="project" value="InterPro"/>
</dbReference>
<evidence type="ECO:0000256" key="3">
    <source>
        <dbReference type="ARBA" id="ARBA00022741"/>
    </source>
</evidence>
<keyword evidence="6" id="KW-0030">Aminoacyl-tRNA synthetase</keyword>
<reference evidence="8 9" key="1">
    <citation type="submission" date="2023-03" db="EMBL/GenBank/DDBJ databases">
        <title>Genome sequence of Lichtheimia ornata CBS 291.66.</title>
        <authorList>
            <person name="Mohabir J.T."/>
            <person name="Shea T.P."/>
            <person name="Kurbessoian T."/>
            <person name="Berby B."/>
            <person name="Fontaine J."/>
            <person name="Livny J."/>
            <person name="Gnirke A."/>
            <person name="Stajich J.E."/>
            <person name="Cuomo C.A."/>
        </authorList>
    </citation>
    <scope>NUCLEOTIDE SEQUENCE [LARGE SCALE GENOMIC DNA]</scope>
    <source>
        <strain evidence="8">CBS 291.66</strain>
    </source>
</reference>
<keyword evidence="5" id="KW-0648">Protein biosynthesis</keyword>
<dbReference type="AlphaFoldDB" id="A0AAD7UWK7"/>
<dbReference type="PANTHER" id="PTHR22594:SF5">
    <property type="entry name" value="ASPARTATE--TRNA LIGASE, MITOCHONDRIAL"/>
    <property type="match status" value="1"/>
</dbReference>
<dbReference type="Gene3D" id="3.30.930.10">
    <property type="entry name" value="Bira Bifunctional Protein, Domain 2"/>
    <property type="match status" value="1"/>
</dbReference>
<comment type="similarity">
    <text evidence="1">Belongs to the class-II aminoacyl-tRNA synthetase family. Type 1 subfamily.</text>
</comment>
<dbReference type="CDD" id="cd00777">
    <property type="entry name" value="AspRS_core"/>
    <property type="match status" value="1"/>
</dbReference>
<evidence type="ECO:0000259" key="7">
    <source>
        <dbReference type="PROSITE" id="PS50862"/>
    </source>
</evidence>
<dbReference type="GO" id="GO:0005739">
    <property type="term" value="C:mitochondrion"/>
    <property type="evidence" value="ECO:0007669"/>
    <property type="project" value="TreeGrafter"/>
</dbReference>
<dbReference type="NCBIfam" id="NF001750">
    <property type="entry name" value="PRK00476.1"/>
    <property type="match status" value="1"/>
</dbReference>
<dbReference type="Gene3D" id="2.40.50.140">
    <property type="entry name" value="Nucleic acid-binding proteins"/>
    <property type="match status" value="1"/>
</dbReference>
<dbReference type="CDD" id="cd04317">
    <property type="entry name" value="EcAspRS_like_N"/>
    <property type="match status" value="1"/>
</dbReference>
<name>A0AAD7UWK7_9FUNG</name>
<dbReference type="EMBL" id="JARTCD010000061">
    <property type="protein sequence ID" value="KAJ8654433.1"/>
    <property type="molecule type" value="Genomic_DNA"/>
</dbReference>
<dbReference type="RefSeq" id="XP_058339347.1">
    <property type="nucleotide sequence ID" value="XM_058489860.1"/>
</dbReference>
<dbReference type="InterPro" id="IPR004364">
    <property type="entry name" value="Aa-tRNA-synt_II"/>
</dbReference>
<dbReference type="InterPro" id="IPR002312">
    <property type="entry name" value="Asp/Asn-tRNA-synth_IIb"/>
</dbReference>